<sequence>MHVTSMLDSISRIIKRPCSSRISHTNTVSSYVHTLLSIHFTKTIVDYFEDEYAPEESKTFLTSFPR</sequence>
<proteinExistence type="predicted"/>
<accession>A0A0B7AJJ3</accession>
<protein>
    <submittedName>
        <fullName evidence="1">Uncharacterized protein</fullName>
    </submittedName>
</protein>
<gene>
    <name evidence="1" type="primary">ORF123692</name>
    <name evidence="2" type="synonym">ORF123695</name>
</gene>
<evidence type="ECO:0000313" key="2">
    <source>
        <dbReference type="EMBL" id="CEK80979.1"/>
    </source>
</evidence>
<dbReference type="EMBL" id="HACG01034114">
    <property type="protein sequence ID" value="CEK80979.1"/>
    <property type="molecule type" value="Transcribed_RNA"/>
</dbReference>
<organism evidence="1">
    <name type="scientific">Arion vulgaris</name>
    <dbReference type="NCBI Taxonomy" id="1028688"/>
    <lineage>
        <taxon>Eukaryota</taxon>
        <taxon>Metazoa</taxon>
        <taxon>Spiralia</taxon>
        <taxon>Lophotrochozoa</taxon>
        <taxon>Mollusca</taxon>
        <taxon>Gastropoda</taxon>
        <taxon>Heterobranchia</taxon>
        <taxon>Euthyneura</taxon>
        <taxon>Panpulmonata</taxon>
        <taxon>Eupulmonata</taxon>
        <taxon>Stylommatophora</taxon>
        <taxon>Helicina</taxon>
        <taxon>Arionoidea</taxon>
        <taxon>Arionidae</taxon>
        <taxon>Arion</taxon>
    </lineage>
</organism>
<name>A0A0B7AJJ3_9EUPU</name>
<dbReference type="AlphaFoldDB" id="A0A0B7AJJ3"/>
<dbReference type="EMBL" id="HACG01034113">
    <property type="protein sequence ID" value="CEK80978.1"/>
    <property type="molecule type" value="Transcribed_RNA"/>
</dbReference>
<evidence type="ECO:0000313" key="1">
    <source>
        <dbReference type="EMBL" id="CEK80978.1"/>
    </source>
</evidence>
<reference evidence="1" key="1">
    <citation type="submission" date="2014-12" db="EMBL/GenBank/DDBJ databases">
        <title>Insight into the proteome of Arion vulgaris.</title>
        <authorList>
            <person name="Aradska J."/>
            <person name="Bulat T."/>
            <person name="Smidak R."/>
            <person name="Sarate P."/>
            <person name="Gangsoo J."/>
            <person name="Sialana F."/>
            <person name="Bilban M."/>
            <person name="Lubec G."/>
        </authorList>
    </citation>
    <scope>NUCLEOTIDE SEQUENCE</scope>
    <source>
        <tissue evidence="1">Skin</tissue>
    </source>
</reference>